<dbReference type="Gene3D" id="3.40.850.10">
    <property type="entry name" value="Kinesin motor domain"/>
    <property type="match status" value="1"/>
</dbReference>
<keyword evidence="11" id="KW-1185">Reference proteome</keyword>
<evidence type="ECO:0000256" key="1">
    <source>
        <dbReference type="ARBA" id="ARBA00004245"/>
    </source>
</evidence>
<dbReference type="InterPro" id="IPR032384">
    <property type="entry name" value="Kif23_Arf-bd"/>
</dbReference>
<dbReference type="PRINTS" id="PR00380">
    <property type="entry name" value="KINESINHEAVY"/>
</dbReference>
<feature type="compositionally biased region" description="Basic residues" evidence="8">
    <location>
        <begin position="692"/>
        <end position="702"/>
    </location>
</feature>
<feature type="compositionally biased region" description="Low complexity" evidence="8">
    <location>
        <begin position="842"/>
        <end position="858"/>
    </location>
</feature>
<dbReference type="GO" id="GO:0005874">
    <property type="term" value="C:microtubule"/>
    <property type="evidence" value="ECO:0007669"/>
    <property type="project" value="UniProtKB-KW"/>
</dbReference>
<dbReference type="GO" id="GO:0005524">
    <property type="term" value="F:ATP binding"/>
    <property type="evidence" value="ECO:0007669"/>
    <property type="project" value="UniProtKB-KW"/>
</dbReference>
<evidence type="ECO:0000256" key="4">
    <source>
        <dbReference type="ARBA" id="ARBA00023212"/>
    </source>
</evidence>
<feature type="compositionally biased region" description="Polar residues" evidence="8">
    <location>
        <begin position="435"/>
        <end position="444"/>
    </location>
</feature>
<keyword evidence="4" id="KW-0963">Cytoplasm</keyword>
<dbReference type="AlphaFoldDB" id="A0A4E0R7M4"/>
<evidence type="ECO:0000259" key="9">
    <source>
        <dbReference type="PROSITE" id="PS50067"/>
    </source>
</evidence>
<dbReference type="InterPro" id="IPR001752">
    <property type="entry name" value="Kinesin_motor_dom"/>
</dbReference>
<dbReference type="PANTHER" id="PTHR24115:SF600">
    <property type="entry name" value="KINESIN-LIKE PROTEIN KIF23"/>
    <property type="match status" value="1"/>
</dbReference>
<dbReference type="SUPFAM" id="SSF52540">
    <property type="entry name" value="P-loop containing nucleoside triphosphate hydrolases"/>
    <property type="match status" value="1"/>
</dbReference>
<dbReference type="InterPro" id="IPR019821">
    <property type="entry name" value="Kinesin_motor_CS"/>
</dbReference>
<keyword evidence="2 6" id="KW-0547">Nucleotide-binding</keyword>
<comment type="similarity">
    <text evidence="5 6">Belongs to the TRAFAC class myosin-kinesin ATPase superfamily. Kinesin family.</text>
</comment>
<feature type="region of interest" description="Disordered" evidence="8">
    <location>
        <begin position="683"/>
        <end position="719"/>
    </location>
</feature>
<dbReference type="GO" id="GO:0016887">
    <property type="term" value="F:ATP hydrolysis activity"/>
    <property type="evidence" value="ECO:0007669"/>
    <property type="project" value="TreeGrafter"/>
</dbReference>
<dbReference type="GO" id="GO:0003777">
    <property type="term" value="F:microtubule motor activity"/>
    <property type="evidence" value="ECO:0007669"/>
    <property type="project" value="InterPro"/>
</dbReference>
<dbReference type="GO" id="GO:0008017">
    <property type="term" value="F:microtubule binding"/>
    <property type="evidence" value="ECO:0007669"/>
    <property type="project" value="InterPro"/>
</dbReference>
<feature type="region of interest" description="Disordered" evidence="8">
    <location>
        <begin position="825"/>
        <end position="916"/>
    </location>
</feature>
<evidence type="ECO:0000256" key="3">
    <source>
        <dbReference type="ARBA" id="ARBA00022840"/>
    </source>
</evidence>
<reference evidence="10" key="1">
    <citation type="submission" date="2019-03" db="EMBL/GenBank/DDBJ databases">
        <title>Improved annotation for the trematode Fasciola hepatica.</title>
        <authorList>
            <person name="Choi Y.-J."/>
            <person name="Martin J."/>
            <person name="Mitreva M."/>
        </authorList>
    </citation>
    <scope>NUCLEOTIDE SEQUENCE [LARGE SCALE GENOMIC DNA]</scope>
</reference>
<dbReference type="InterPro" id="IPR027640">
    <property type="entry name" value="Kinesin-like_fam"/>
</dbReference>
<dbReference type="PROSITE" id="PS50067">
    <property type="entry name" value="KINESIN_MOTOR_2"/>
    <property type="match status" value="1"/>
</dbReference>
<dbReference type="Gene3D" id="2.60.40.4330">
    <property type="entry name" value="Kinesin-like protein Kif23, Arf6-interacting domain"/>
    <property type="match status" value="1"/>
</dbReference>
<organism evidence="10 11">
    <name type="scientific">Fasciola hepatica</name>
    <name type="common">Liver fluke</name>
    <dbReference type="NCBI Taxonomy" id="6192"/>
    <lineage>
        <taxon>Eukaryota</taxon>
        <taxon>Metazoa</taxon>
        <taxon>Spiralia</taxon>
        <taxon>Lophotrochozoa</taxon>
        <taxon>Platyhelminthes</taxon>
        <taxon>Trematoda</taxon>
        <taxon>Digenea</taxon>
        <taxon>Plagiorchiida</taxon>
        <taxon>Echinostomata</taxon>
        <taxon>Echinostomatoidea</taxon>
        <taxon>Fasciolidae</taxon>
        <taxon>Fasciola</taxon>
    </lineage>
</organism>
<dbReference type="Pfam" id="PF16540">
    <property type="entry name" value="MKLP1_Arf_bdg"/>
    <property type="match status" value="1"/>
</dbReference>
<evidence type="ECO:0000256" key="7">
    <source>
        <dbReference type="SAM" id="Coils"/>
    </source>
</evidence>
<feature type="compositionally biased region" description="Low complexity" evidence="8">
    <location>
        <begin position="880"/>
        <end position="900"/>
    </location>
</feature>
<keyword evidence="4" id="KW-0206">Cytoskeleton</keyword>
<evidence type="ECO:0000313" key="11">
    <source>
        <dbReference type="Proteomes" id="UP000230066"/>
    </source>
</evidence>
<sequence>MKTPKPHRRRSSSDLQAVQVFCRVKPRPDGEPSCLEIVDERTIKTTGSRIGAHKQTLHTFTNVFNDEVGQEEIFHNVALPLVSDLLEGKNDVVFNSIGDKQTKKYVVKPDGLNGFELQSESDAIMDRHRLDYQQRLRLPRYADNQTLLFPRSDLPSTAMVSRPCLSTTLPVVSKALFAVFISLVEVYNNNVYDLLQEVPDAPGRVLTSHILREDAQRNVYVSGSIEVEVKTTDDALRVFTTGLKRRRVGQTALNSESSRSHCIFTVRLVRTGYDEKYNEAIEDKNLLVVSQLCLVDLAGSERAHRAGTQGDRLKEASSINSSLMNLRKCIEMLREIQHSGQWAQGLATPGGTNRVVPYRDKRLTHLFKNFFEGNGRVVMLICVHQSVDDYDETMHVLRFAESSQEVSTFRTPGIPAPSPAPASQRRRRADVYRNSGRSTETTSTTMSIPMLVDDQIPTLLAELNDFDAHVDHCLTRLLSGIDQCSESSDFSSDAVSDPKIWTDELEQDSAPENDRVLKRTQDSGHFPINLSNISLKIDTEPLRALLTQRMDAHQRCYIAFEQEWNAFRMQLTDLVNSESLSTIHSRDLNEKSRLEARIRQLEGQLVEGTTTAKQERAERLRQKEESRLESDRLRAIIERLNGKRLQDERRASNRLMRKACRPSTGNTNLVSILSKQWENRLAEQQQDEKIHPRTRVNKASRRKISDSEISTTPNSVASQRRVAAFNPRHRRSRSVGGDTSRWLEHQETNAVPLGTVFTPKVNRRKSVTQIELKDTLNATNYVLHHQEADSDGNVETRLYKGSIIPTAGGGSAVIFDDVEELKQCSPNKNLGNSCTSRRRSSRLASSGGESQSFEQQTSPDGKSRKSMKRHRSPSVVARESGSSTGTHSSQSSAQTASSSSYEPFGAPLSPPLMSNRMDSAALNDRIQIGIHSSGGMGSFGPVVGKNSRKCPRK</sequence>
<keyword evidence="3 6" id="KW-0067">ATP-binding</keyword>
<feature type="compositionally biased region" description="Polar residues" evidence="8">
    <location>
        <begin position="707"/>
        <end position="718"/>
    </location>
</feature>
<name>A0A4E0R7M4_FASHE</name>
<feature type="coiled-coil region" evidence="7">
    <location>
        <begin position="584"/>
        <end position="643"/>
    </location>
</feature>
<feature type="region of interest" description="Disordered" evidence="8">
    <location>
        <begin position="408"/>
        <end position="444"/>
    </location>
</feature>
<dbReference type="EMBL" id="JXXN02001469">
    <property type="protein sequence ID" value="THD24699.1"/>
    <property type="molecule type" value="Genomic_DNA"/>
</dbReference>
<dbReference type="PROSITE" id="PS00411">
    <property type="entry name" value="KINESIN_MOTOR_1"/>
    <property type="match status" value="1"/>
</dbReference>
<keyword evidence="6" id="KW-0493">Microtubule</keyword>
<dbReference type="InterPro" id="IPR038105">
    <property type="entry name" value="Kif23_Arf-bd_sf"/>
</dbReference>
<gene>
    <name evidence="10" type="ORF">D915_004538</name>
</gene>
<dbReference type="InterPro" id="IPR036961">
    <property type="entry name" value="Kinesin_motor_dom_sf"/>
</dbReference>
<evidence type="ECO:0000256" key="5">
    <source>
        <dbReference type="PROSITE-ProRule" id="PRU00283"/>
    </source>
</evidence>
<dbReference type="GO" id="GO:0007018">
    <property type="term" value="P:microtubule-based movement"/>
    <property type="evidence" value="ECO:0007669"/>
    <property type="project" value="InterPro"/>
</dbReference>
<dbReference type="GO" id="GO:0005634">
    <property type="term" value="C:nucleus"/>
    <property type="evidence" value="ECO:0007669"/>
    <property type="project" value="TreeGrafter"/>
</dbReference>
<dbReference type="SMART" id="SM00129">
    <property type="entry name" value="KISc"/>
    <property type="match status" value="1"/>
</dbReference>
<feature type="domain" description="Kinesin motor" evidence="9">
    <location>
        <begin position="17"/>
        <end position="406"/>
    </location>
</feature>
<comment type="subcellular location">
    <subcellularLocation>
        <location evidence="1">Cytoplasm</location>
        <location evidence="1">Cytoskeleton</location>
    </subcellularLocation>
</comment>
<dbReference type="Pfam" id="PF00225">
    <property type="entry name" value="Kinesin"/>
    <property type="match status" value="1"/>
</dbReference>
<keyword evidence="7" id="KW-0175">Coiled coil</keyword>
<evidence type="ECO:0000313" key="10">
    <source>
        <dbReference type="EMBL" id="THD24699.1"/>
    </source>
</evidence>
<comment type="caution">
    <text evidence="5">Lacks conserved residue(s) required for the propagation of feature annotation.</text>
</comment>
<dbReference type="InterPro" id="IPR027417">
    <property type="entry name" value="P-loop_NTPase"/>
</dbReference>
<protein>
    <recommendedName>
        <fullName evidence="6">Kinesin-like protein</fullName>
    </recommendedName>
</protein>
<evidence type="ECO:0000256" key="6">
    <source>
        <dbReference type="RuleBase" id="RU000394"/>
    </source>
</evidence>
<dbReference type="GO" id="GO:0051256">
    <property type="term" value="P:mitotic spindle midzone assembly"/>
    <property type="evidence" value="ECO:0007669"/>
    <property type="project" value="TreeGrafter"/>
</dbReference>
<dbReference type="PANTHER" id="PTHR24115">
    <property type="entry name" value="KINESIN-RELATED"/>
    <property type="match status" value="1"/>
</dbReference>
<accession>A0A4E0R7M4</accession>
<comment type="caution">
    <text evidence="10">The sequence shown here is derived from an EMBL/GenBank/DDBJ whole genome shotgun (WGS) entry which is preliminary data.</text>
</comment>
<keyword evidence="6" id="KW-0505">Motor protein</keyword>
<evidence type="ECO:0000256" key="2">
    <source>
        <dbReference type="ARBA" id="ARBA00022741"/>
    </source>
</evidence>
<dbReference type="GO" id="GO:0005871">
    <property type="term" value="C:kinesin complex"/>
    <property type="evidence" value="ECO:0007669"/>
    <property type="project" value="TreeGrafter"/>
</dbReference>
<dbReference type="Proteomes" id="UP000230066">
    <property type="component" value="Unassembled WGS sequence"/>
</dbReference>
<proteinExistence type="inferred from homology"/>
<feature type="region of interest" description="Disordered" evidence="8">
    <location>
        <begin position="931"/>
        <end position="953"/>
    </location>
</feature>
<evidence type="ECO:0000256" key="8">
    <source>
        <dbReference type="SAM" id="MobiDB-lite"/>
    </source>
</evidence>